<organism evidence="1 2">
    <name type="scientific">Heterodermia speciosa</name>
    <dbReference type="NCBI Taxonomy" id="116794"/>
    <lineage>
        <taxon>Eukaryota</taxon>
        <taxon>Fungi</taxon>
        <taxon>Dikarya</taxon>
        <taxon>Ascomycota</taxon>
        <taxon>Pezizomycotina</taxon>
        <taxon>Lecanoromycetes</taxon>
        <taxon>OSLEUM clade</taxon>
        <taxon>Lecanoromycetidae</taxon>
        <taxon>Caliciales</taxon>
        <taxon>Physciaceae</taxon>
        <taxon>Heterodermia</taxon>
    </lineage>
</organism>
<sequence>MDAIDYERPKWWRDTYLTVVVSTFKYMIENKKTFSGDELNRLKDWIVKNRYFNRLPRDYGMFWDHEFKMDTNPVDLYLEMFRDFDVGFLRAKANKEDPSLNDSLFRGGYFSDYKFPRAMCPYCIDKGRNYRIIMDNFLETARCAGCGITAYLRRRNLVRDSDTSVVKRGCALHALLLC</sequence>
<evidence type="ECO:0000313" key="1">
    <source>
        <dbReference type="EMBL" id="CAF9933474.1"/>
    </source>
</evidence>
<comment type="caution">
    <text evidence="1">The sequence shown here is derived from an EMBL/GenBank/DDBJ whole genome shotgun (WGS) entry which is preliminary data.</text>
</comment>
<accession>A0A8H3IYT6</accession>
<evidence type="ECO:0000313" key="2">
    <source>
        <dbReference type="Proteomes" id="UP000664521"/>
    </source>
</evidence>
<gene>
    <name evidence="1" type="ORF">HETSPECPRED_008654</name>
</gene>
<dbReference type="Proteomes" id="UP000664521">
    <property type="component" value="Unassembled WGS sequence"/>
</dbReference>
<protein>
    <submittedName>
        <fullName evidence="1">Uncharacterized protein</fullName>
    </submittedName>
</protein>
<proteinExistence type="predicted"/>
<dbReference type="AlphaFoldDB" id="A0A8H3IYT6"/>
<name>A0A8H3IYT6_9LECA</name>
<dbReference type="EMBL" id="CAJPDS010000068">
    <property type="protein sequence ID" value="CAF9933474.1"/>
    <property type="molecule type" value="Genomic_DNA"/>
</dbReference>
<reference evidence="1" key="1">
    <citation type="submission" date="2021-03" db="EMBL/GenBank/DDBJ databases">
        <authorList>
            <person name="Tagirdzhanova G."/>
        </authorList>
    </citation>
    <scope>NUCLEOTIDE SEQUENCE</scope>
</reference>
<keyword evidence="2" id="KW-1185">Reference proteome</keyword>